<evidence type="ECO:0000313" key="5">
    <source>
        <dbReference type="Proteomes" id="UP001240561"/>
    </source>
</evidence>
<name>A0AAW6Y0I6_GARVA</name>
<dbReference type="EMBL" id="JASOGJ010000001">
    <property type="protein sequence ID" value="MDK6695221.1"/>
    <property type="molecule type" value="Genomic_DNA"/>
</dbReference>
<gene>
    <name evidence="2" type="ORF">QP177_01355</name>
    <name evidence="3" type="ORF">QP372_02020</name>
</gene>
<dbReference type="Proteomes" id="UP001237784">
    <property type="component" value="Unassembled WGS sequence"/>
</dbReference>
<evidence type="ECO:0000313" key="2">
    <source>
        <dbReference type="EMBL" id="MDK6695221.1"/>
    </source>
</evidence>
<dbReference type="PANTHER" id="PTHR33608:SF6">
    <property type="entry name" value="BLL2464 PROTEIN"/>
    <property type="match status" value="1"/>
</dbReference>
<dbReference type="InterPro" id="IPR002881">
    <property type="entry name" value="DUF58"/>
</dbReference>
<dbReference type="PANTHER" id="PTHR33608">
    <property type="entry name" value="BLL2464 PROTEIN"/>
    <property type="match status" value="1"/>
</dbReference>
<dbReference type="SUPFAM" id="SSF53300">
    <property type="entry name" value="vWA-like"/>
    <property type="match status" value="1"/>
</dbReference>
<dbReference type="Pfam" id="PF01882">
    <property type="entry name" value="DUF58"/>
    <property type="match status" value="1"/>
</dbReference>
<protein>
    <submittedName>
        <fullName evidence="3">DUF58 domain-containing protein</fullName>
    </submittedName>
</protein>
<dbReference type="EMBL" id="JASOME010000001">
    <property type="protein sequence ID" value="MDK7063298.1"/>
    <property type="molecule type" value="Genomic_DNA"/>
</dbReference>
<dbReference type="InterPro" id="IPR036465">
    <property type="entry name" value="vWFA_dom_sf"/>
</dbReference>
<reference evidence="3 5" key="1">
    <citation type="submission" date="2023-05" db="EMBL/GenBank/DDBJ databases">
        <title>Cataloging the Phylogenetic Diversity of Human Bladder Bacteria.</title>
        <authorList>
            <person name="Du J."/>
        </authorList>
    </citation>
    <scope>NUCLEOTIDE SEQUENCE</scope>
    <source>
        <strain evidence="3">UMB6789</strain>
        <strain evidence="2 5">UMB9230</strain>
    </source>
</reference>
<accession>A0AAW6Y0I6</accession>
<dbReference type="RefSeq" id="WP_004115385.1">
    <property type="nucleotide sequence ID" value="NZ_CP083172.1"/>
</dbReference>
<evidence type="ECO:0000259" key="1">
    <source>
        <dbReference type="Pfam" id="PF01882"/>
    </source>
</evidence>
<comment type="caution">
    <text evidence="3">The sequence shown here is derived from an EMBL/GenBank/DDBJ whole genome shotgun (WGS) entry which is preliminary data.</text>
</comment>
<feature type="domain" description="DUF58" evidence="1">
    <location>
        <begin position="81"/>
        <end position="248"/>
    </location>
</feature>
<evidence type="ECO:0000313" key="3">
    <source>
        <dbReference type="EMBL" id="MDK7063298.1"/>
    </source>
</evidence>
<proteinExistence type="predicted"/>
<dbReference type="AlphaFoldDB" id="A0AAW6Y0I6"/>
<sequence>MIFANPFFTRMLKSFTKSDFVVQDTKRSLLVSNSAKKIRRKIEELDNRLNLPVAKKSLGIFEGEHPSNHNFGNGDLVDIHSWQPGDEARMMNWKASARLGEPMVSSRERNCSSKTWILVDSSANMNASCSCNGLNEYLYEAASNSACFFASLSIKRNDSLNCVLFDGNDIIKIPSSRNLPDFERNLDKNIYKTRKKLRDTNTIINFANSINQSRGLIVIITDEYAISSKHFDDLQKISRLHSLIVVTICPINPFNSYKVTPIIDGTTMREIPAFLKDDSCAKEVNTHRAFVNNALHEILNNTGSSLIRGSSSEQIFHSSTKFISKATLQSMFSGAKSNKDLRLS</sequence>
<dbReference type="Proteomes" id="UP001240561">
    <property type="component" value="Unassembled WGS sequence"/>
</dbReference>
<evidence type="ECO:0000313" key="4">
    <source>
        <dbReference type="Proteomes" id="UP001237784"/>
    </source>
</evidence>
<organism evidence="3 4">
    <name type="scientific">Gardnerella vaginalis</name>
    <dbReference type="NCBI Taxonomy" id="2702"/>
    <lineage>
        <taxon>Bacteria</taxon>
        <taxon>Bacillati</taxon>
        <taxon>Actinomycetota</taxon>
        <taxon>Actinomycetes</taxon>
        <taxon>Bifidobacteriales</taxon>
        <taxon>Bifidobacteriaceae</taxon>
        <taxon>Gardnerella</taxon>
    </lineage>
</organism>